<feature type="signal peptide" evidence="1">
    <location>
        <begin position="1"/>
        <end position="21"/>
    </location>
</feature>
<proteinExistence type="predicted"/>
<evidence type="ECO:0000313" key="3">
    <source>
        <dbReference type="Proteomes" id="UP001143486"/>
    </source>
</evidence>
<name>A0A9W6ILE2_9PROT</name>
<dbReference type="AlphaFoldDB" id="A0A9W6ILE2"/>
<dbReference type="Proteomes" id="UP001143486">
    <property type="component" value="Unassembled WGS sequence"/>
</dbReference>
<sequence length="164" mass="16568">MMKAHHLALIPALALAVSACASTSGSGGGGGGGRVNGVFGSVNLQAGFTPDPYRVNVVAGGTYESARELGTQCRGWTTGDGTYVLYYTAGQYPLTISATSDTDTTLIVGLPGGGFLCDDDSGPGLNPQVTINRPGSGGYAIWVATYSSGQMAPATLSISEIGQR</sequence>
<protein>
    <recommendedName>
        <fullName evidence="4">Peptidase S1</fullName>
    </recommendedName>
</protein>
<accession>A0A9W6ILE2</accession>
<keyword evidence="1" id="KW-0732">Signal</keyword>
<evidence type="ECO:0000313" key="2">
    <source>
        <dbReference type="EMBL" id="GLK51414.1"/>
    </source>
</evidence>
<reference evidence="2" key="1">
    <citation type="journal article" date="2014" name="Int. J. Syst. Evol. Microbiol.">
        <title>Complete genome sequence of Corynebacterium casei LMG S-19264T (=DSM 44701T), isolated from a smear-ripened cheese.</title>
        <authorList>
            <consortium name="US DOE Joint Genome Institute (JGI-PGF)"/>
            <person name="Walter F."/>
            <person name="Albersmeier A."/>
            <person name="Kalinowski J."/>
            <person name="Ruckert C."/>
        </authorList>
    </citation>
    <scope>NUCLEOTIDE SEQUENCE</scope>
    <source>
        <strain evidence="2">VKM B-1513</strain>
    </source>
</reference>
<evidence type="ECO:0000256" key="1">
    <source>
        <dbReference type="SAM" id="SignalP"/>
    </source>
</evidence>
<dbReference type="PROSITE" id="PS51257">
    <property type="entry name" value="PROKAR_LIPOPROTEIN"/>
    <property type="match status" value="1"/>
</dbReference>
<feature type="chain" id="PRO_5040803356" description="Peptidase S1" evidence="1">
    <location>
        <begin position="22"/>
        <end position="164"/>
    </location>
</feature>
<gene>
    <name evidence="2" type="ORF">GCM10017621_09220</name>
</gene>
<dbReference type="EMBL" id="BSFE01000002">
    <property type="protein sequence ID" value="GLK51414.1"/>
    <property type="molecule type" value="Genomic_DNA"/>
</dbReference>
<reference evidence="2" key="2">
    <citation type="submission" date="2023-01" db="EMBL/GenBank/DDBJ databases">
        <authorList>
            <person name="Sun Q."/>
            <person name="Evtushenko L."/>
        </authorList>
    </citation>
    <scope>NUCLEOTIDE SEQUENCE</scope>
    <source>
        <strain evidence="2">VKM B-1513</strain>
    </source>
</reference>
<comment type="caution">
    <text evidence="2">The sequence shown here is derived from an EMBL/GenBank/DDBJ whole genome shotgun (WGS) entry which is preliminary data.</text>
</comment>
<keyword evidence="3" id="KW-1185">Reference proteome</keyword>
<evidence type="ECO:0008006" key="4">
    <source>
        <dbReference type="Google" id="ProtNLM"/>
    </source>
</evidence>
<organism evidence="2 3">
    <name type="scientific">Maricaulis virginensis</name>
    <dbReference type="NCBI Taxonomy" id="144022"/>
    <lineage>
        <taxon>Bacteria</taxon>
        <taxon>Pseudomonadati</taxon>
        <taxon>Pseudomonadota</taxon>
        <taxon>Alphaproteobacteria</taxon>
        <taxon>Maricaulales</taxon>
        <taxon>Maricaulaceae</taxon>
        <taxon>Maricaulis</taxon>
    </lineage>
</organism>